<dbReference type="PANTHER" id="PTHR37323:SF1">
    <property type="entry name" value="L-ORNITHINE N(ALPHA)-ACYLTRANSFERASE"/>
    <property type="match status" value="1"/>
</dbReference>
<keyword evidence="5" id="KW-1185">Reference proteome</keyword>
<dbReference type="Proteomes" id="UP000249239">
    <property type="component" value="Unassembled WGS sequence"/>
</dbReference>
<dbReference type="PANTHER" id="PTHR37323">
    <property type="entry name" value="GCN5-RELATED N-ACETYLTRANSFERASE"/>
    <property type="match status" value="1"/>
</dbReference>
<evidence type="ECO:0000256" key="1">
    <source>
        <dbReference type="ARBA" id="ARBA00022679"/>
    </source>
</evidence>
<evidence type="ECO:0000313" key="5">
    <source>
        <dbReference type="Proteomes" id="UP000249239"/>
    </source>
</evidence>
<name>A0A2W7ND89_9BACT</name>
<sequence length="127" mass="14204">MGPVSISNDLSAFSRDLIAAYVRKYHFDERLARWVRPRRALVMRSQASDIEAVLARHANDLAGLDRFIAGIEPRGLKVPVMLKQYIRQNARIVGFNVDAAFNDSLDGLMVLDVKDLPAGTYDFLGGR</sequence>
<keyword evidence="1" id="KW-0808">Transferase</keyword>
<dbReference type="GO" id="GO:0006629">
    <property type="term" value="P:lipid metabolic process"/>
    <property type="evidence" value="ECO:0007669"/>
    <property type="project" value="UniProtKB-KW"/>
</dbReference>
<keyword evidence="2" id="KW-0443">Lipid metabolism</keyword>
<evidence type="ECO:0008006" key="6">
    <source>
        <dbReference type="Google" id="ProtNLM"/>
    </source>
</evidence>
<reference evidence="4 5" key="1">
    <citation type="submission" date="2018-06" db="EMBL/GenBank/DDBJ databases">
        <title>Genomic Encyclopedia of Archaeal and Bacterial Type Strains, Phase II (KMG-II): from individual species to whole genera.</title>
        <authorList>
            <person name="Goeker M."/>
        </authorList>
    </citation>
    <scope>NUCLEOTIDE SEQUENCE [LARGE SCALE GENOMIC DNA]</scope>
    <source>
        <strain evidence="4 5">DSM 6779</strain>
    </source>
</reference>
<evidence type="ECO:0000256" key="3">
    <source>
        <dbReference type="ARBA" id="ARBA00023315"/>
    </source>
</evidence>
<dbReference type="InterPro" id="IPR052351">
    <property type="entry name" value="Ornithine_N-alpha-AT"/>
</dbReference>
<keyword evidence="3" id="KW-0012">Acyltransferase</keyword>
<dbReference type="GO" id="GO:0016746">
    <property type="term" value="F:acyltransferase activity"/>
    <property type="evidence" value="ECO:0007669"/>
    <property type="project" value="UniProtKB-KW"/>
</dbReference>
<dbReference type="OrthoDB" id="1113830at2"/>
<dbReference type="EMBL" id="QKZK01000014">
    <property type="protein sequence ID" value="PZX16107.1"/>
    <property type="molecule type" value="Genomic_DNA"/>
</dbReference>
<dbReference type="AlphaFoldDB" id="A0A2W7ND89"/>
<evidence type="ECO:0000313" key="4">
    <source>
        <dbReference type="EMBL" id="PZX16107.1"/>
    </source>
</evidence>
<accession>A0A2W7ND89</accession>
<evidence type="ECO:0000256" key="2">
    <source>
        <dbReference type="ARBA" id="ARBA00023098"/>
    </source>
</evidence>
<comment type="caution">
    <text evidence="4">The sequence shown here is derived from an EMBL/GenBank/DDBJ whole genome shotgun (WGS) entry which is preliminary data.</text>
</comment>
<protein>
    <recommendedName>
        <fullName evidence="6">Hemolysin</fullName>
    </recommendedName>
</protein>
<organism evidence="4 5">
    <name type="scientific">Breznakibacter xylanolyticus</name>
    <dbReference type="NCBI Taxonomy" id="990"/>
    <lineage>
        <taxon>Bacteria</taxon>
        <taxon>Pseudomonadati</taxon>
        <taxon>Bacteroidota</taxon>
        <taxon>Bacteroidia</taxon>
        <taxon>Marinilabiliales</taxon>
        <taxon>Marinilabiliaceae</taxon>
        <taxon>Breznakibacter</taxon>
    </lineage>
</organism>
<gene>
    <name evidence="4" type="ORF">LX69_01981</name>
</gene>
<proteinExistence type="predicted"/>